<dbReference type="GeneID" id="56502974"/>
<sequence>MNRLDGGPRGQVAGITHQDGRSVDGPVRAEADGGSSFPISARRTQT</sequence>
<evidence type="ECO:0000313" key="3">
    <source>
        <dbReference type="Proteomes" id="UP000755577"/>
    </source>
</evidence>
<dbReference type="RefSeq" id="WP_162826227.1">
    <property type="nucleotide sequence ID" value="NZ_CABVLY010000021.1"/>
</dbReference>
<proteinExistence type="predicted"/>
<feature type="region of interest" description="Disordered" evidence="1">
    <location>
        <begin position="1"/>
        <end position="46"/>
    </location>
</feature>
<keyword evidence="3" id="KW-1185">Reference proteome</keyword>
<gene>
    <name evidence="2" type="ORF">JQK92_27200</name>
</gene>
<comment type="caution">
    <text evidence="2">The sequence shown here is derived from an EMBL/GenBank/DDBJ whole genome shotgun (WGS) entry which is preliminary data.</text>
</comment>
<accession>A0ABS2BAU5</accession>
<dbReference type="Proteomes" id="UP000755577">
    <property type="component" value="Unassembled WGS sequence"/>
</dbReference>
<evidence type="ECO:0000256" key="1">
    <source>
        <dbReference type="SAM" id="MobiDB-lite"/>
    </source>
</evidence>
<name>A0ABS2BAU5_9BURK</name>
<reference evidence="2 3" key="1">
    <citation type="submission" date="2021-02" db="EMBL/GenBank/DDBJ databases">
        <title>Draft genome of the type strains Burkholderia anthina DSM16086.</title>
        <authorList>
            <person name="Hertel R."/>
            <person name="Meissner J."/>
            <person name="Poehlein A."/>
            <person name="Daniel R."/>
            <person name="Commichau F.M."/>
        </authorList>
    </citation>
    <scope>NUCLEOTIDE SEQUENCE [LARGE SCALE GENOMIC DNA]</scope>
    <source>
        <strain evidence="2 3">DSM 16086</strain>
    </source>
</reference>
<dbReference type="EMBL" id="JAFCIQ010000024">
    <property type="protein sequence ID" value="MBM2770106.1"/>
    <property type="molecule type" value="Genomic_DNA"/>
</dbReference>
<evidence type="ECO:0000313" key="2">
    <source>
        <dbReference type="EMBL" id="MBM2770106.1"/>
    </source>
</evidence>
<feature type="compositionally biased region" description="Basic and acidic residues" evidence="1">
    <location>
        <begin position="18"/>
        <end position="31"/>
    </location>
</feature>
<protein>
    <submittedName>
        <fullName evidence="2">Uncharacterized protein</fullName>
    </submittedName>
</protein>
<organism evidence="2 3">
    <name type="scientific">Burkholderia anthina</name>
    <dbReference type="NCBI Taxonomy" id="179879"/>
    <lineage>
        <taxon>Bacteria</taxon>
        <taxon>Pseudomonadati</taxon>
        <taxon>Pseudomonadota</taxon>
        <taxon>Betaproteobacteria</taxon>
        <taxon>Burkholderiales</taxon>
        <taxon>Burkholderiaceae</taxon>
        <taxon>Burkholderia</taxon>
        <taxon>Burkholderia cepacia complex</taxon>
    </lineage>
</organism>